<dbReference type="Gene3D" id="3.40.50.150">
    <property type="entry name" value="Vaccinia Virus protein VP39"/>
    <property type="match status" value="1"/>
</dbReference>
<sequence>MGKSGIKFKKQSGLSENDSAQGSYLGGPQFTKALGQHILKNSLVVNSIVEKANIQSTDVVLEVGPGTGNLTMKLLFEAKKALCSHLFKDPRLASELTKRCMVTPDAQRKLNLIIGDVLKIDLPYFDICVSNTPYQISSPLVFKLLAHRPLFRSALLMFQREFALRLVAKPGDQLYCRLSVNVQLLARVEHIMKVGRNNFRPPPQVESSVVRIEPIRPPPEIDFDEWDAMIQILFSRKNKTISASFKTDTVLKNLLKNYRNNLQLMNLSNEPDFDVKCALDQIIHELGLEQVRASKMDITAFLRYAWIQFRGYETSYSVMGYSSRYHRVIQEIFDLGDINVKVYSIVYFAYNILVVLSGFLADSVSAYSQLVLSLAIFTRSKYVFKCEYHSDHVFLAALVVAGMTYLWRFGIPSFIGNSIIF</sequence>
<accession>A0A098VP45</accession>
<evidence type="ECO:0000256" key="3">
    <source>
        <dbReference type="ARBA" id="ARBA00022603"/>
    </source>
</evidence>
<feature type="transmembrane region" description="Helical" evidence="12">
    <location>
        <begin position="393"/>
        <end position="415"/>
    </location>
</feature>
<protein>
    <recommendedName>
        <fullName evidence="10">rRNA adenine N(6)-methyltransferase</fullName>
        <ecNumber evidence="10">2.1.1.-</ecNumber>
    </recommendedName>
</protein>
<feature type="binding site" evidence="9">
    <location>
        <position position="39"/>
    </location>
    <ligand>
        <name>S-adenosyl-L-methionine</name>
        <dbReference type="ChEBI" id="CHEBI:59789"/>
    </ligand>
</feature>
<keyword evidence="12" id="KW-0812">Transmembrane</keyword>
<dbReference type="Pfam" id="PF00398">
    <property type="entry name" value="RrnaAD"/>
    <property type="match status" value="1"/>
</dbReference>
<comment type="caution">
    <text evidence="14">The sequence shown here is derived from an EMBL/GenBank/DDBJ whole genome shotgun (WGS) entry which is preliminary data.</text>
</comment>
<dbReference type="RefSeq" id="XP_013237230.1">
    <property type="nucleotide sequence ID" value="XM_013381776.1"/>
</dbReference>
<comment type="similarity">
    <text evidence="8 9 10">Belongs to the class I-like SAM-binding methyltransferase superfamily. rRNA adenine N(6)-methyltransferase family.</text>
</comment>
<gene>
    <name evidence="14" type="ORF">DI09_55p200</name>
</gene>
<organism evidence="14 15">
    <name type="scientific">Mitosporidium daphniae</name>
    <dbReference type="NCBI Taxonomy" id="1485682"/>
    <lineage>
        <taxon>Eukaryota</taxon>
        <taxon>Fungi</taxon>
        <taxon>Fungi incertae sedis</taxon>
        <taxon>Microsporidia</taxon>
        <taxon>Mitosporidium</taxon>
    </lineage>
</organism>
<proteinExistence type="inferred from homology"/>
<dbReference type="VEuPathDB" id="MicrosporidiaDB:DI09_55p200"/>
<keyword evidence="12" id="KW-0472">Membrane</keyword>
<feature type="binding site" evidence="9">
    <location>
        <position position="131"/>
    </location>
    <ligand>
        <name>S-adenosyl-L-methionine</name>
        <dbReference type="ChEBI" id="CHEBI:59789"/>
    </ligand>
</feature>
<evidence type="ECO:0000256" key="9">
    <source>
        <dbReference type="PROSITE-ProRule" id="PRU01026"/>
    </source>
</evidence>
<feature type="region of interest" description="Disordered" evidence="11">
    <location>
        <begin position="1"/>
        <end position="20"/>
    </location>
</feature>
<comment type="caution">
    <text evidence="9">Lacks conserved residue(s) required for the propagation of feature annotation.</text>
</comment>
<keyword evidence="5 9" id="KW-0949">S-adenosyl-L-methionine</keyword>
<feature type="binding site" evidence="9">
    <location>
        <position position="37"/>
    </location>
    <ligand>
        <name>S-adenosyl-L-methionine</name>
        <dbReference type="ChEBI" id="CHEBI:59789"/>
    </ligand>
</feature>
<keyword evidence="3 9" id="KW-0489">Methyltransferase</keyword>
<dbReference type="GO" id="GO:0003723">
    <property type="term" value="F:RNA binding"/>
    <property type="evidence" value="ECO:0007669"/>
    <property type="project" value="UniProtKB-UniRule"/>
</dbReference>
<evidence type="ECO:0000256" key="7">
    <source>
        <dbReference type="ARBA" id="ARBA00049478"/>
    </source>
</evidence>
<keyword evidence="2 10" id="KW-0698">rRNA processing</keyword>
<dbReference type="AlphaFoldDB" id="A0A098VP45"/>
<reference evidence="14 15" key="1">
    <citation type="submission" date="2014-04" db="EMBL/GenBank/DDBJ databases">
        <title>A new species of microsporidia sheds light on the evolution of extreme parasitism.</title>
        <authorList>
            <person name="Haag K.L."/>
            <person name="James T.Y."/>
            <person name="Larsson R."/>
            <person name="Schaer T.M."/>
            <person name="Refardt D."/>
            <person name="Pombert J.-F."/>
            <person name="Ebert D."/>
        </authorList>
    </citation>
    <scope>NUCLEOTIDE SEQUENCE [LARGE SCALE GENOMIC DNA]</scope>
    <source>
        <strain evidence="14 15">UGP3</strain>
        <tissue evidence="14">Spores</tissue>
    </source>
</reference>
<keyword evidence="12" id="KW-1133">Transmembrane helix</keyword>
<dbReference type="PANTHER" id="PTHR11727">
    <property type="entry name" value="DIMETHYLADENOSINE TRANSFERASE"/>
    <property type="match status" value="1"/>
</dbReference>
<dbReference type="GO" id="GO:0052909">
    <property type="term" value="F:18S rRNA (adenine(1779)-N(6)/adenine(1780)-N(6))-dimethyltransferase activity"/>
    <property type="evidence" value="ECO:0007669"/>
    <property type="project" value="UniProtKB-EC"/>
</dbReference>
<dbReference type="InterPro" id="IPR020598">
    <property type="entry name" value="rRNA_Ade_methylase_Trfase_N"/>
</dbReference>
<feature type="domain" description="Ribosomal RNA adenine methylase transferase N-terminal" evidence="13">
    <location>
        <begin position="44"/>
        <end position="216"/>
    </location>
</feature>
<evidence type="ECO:0000256" key="2">
    <source>
        <dbReference type="ARBA" id="ARBA00022552"/>
    </source>
</evidence>
<comment type="function">
    <text evidence="1">Specifically dimethylates two adjacent adenosines in the loop of a conserved hairpin near the 3'-end of 18S rRNA in the 40S particle.</text>
</comment>
<dbReference type="HOGENOM" id="CLU_041220_2_0_1"/>
<feature type="compositionally biased region" description="Basic residues" evidence="11">
    <location>
        <begin position="1"/>
        <end position="10"/>
    </location>
</feature>
<keyword evidence="6 9" id="KW-0694">RNA-binding</keyword>
<evidence type="ECO:0000259" key="13">
    <source>
        <dbReference type="SMART" id="SM00650"/>
    </source>
</evidence>
<feature type="transmembrane region" description="Helical" evidence="12">
    <location>
        <begin position="342"/>
        <end position="360"/>
    </location>
</feature>
<name>A0A098VP45_9MICR</name>
<dbReference type="EC" id="2.1.1.-" evidence="10"/>
<keyword evidence="4 9" id="KW-0808">Transferase</keyword>
<dbReference type="InterPro" id="IPR011530">
    <property type="entry name" value="rRNA_adenine_dimethylase"/>
</dbReference>
<feature type="binding site" evidence="9">
    <location>
        <position position="116"/>
    </location>
    <ligand>
        <name>S-adenosyl-L-methionine</name>
        <dbReference type="ChEBI" id="CHEBI:59789"/>
    </ligand>
</feature>
<dbReference type="EMBL" id="JMKJ01000510">
    <property type="protein sequence ID" value="KGG50803.1"/>
    <property type="molecule type" value="Genomic_DNA"/>
</dbReference>
<evidence type="ECO:0000313" key="14">
    <source>
        <dbReference type="EMBL" id="KGG50803.1"/>
    </source>
</evidence>
<dbReference type="OrthoDB" id="74991at2759"/>
<dbReference type="GeneID" id="25260322"/>
<dbReference type="FunFam" id="3.40.50.150:FF:000007">
    <property type="entry name" value="rRNA adenine N(6)-methyltransferase"/>
    <property type="match status" value="1"/>
</dbReference>
<evidence type="ECO:0000256" key="10">
    <source>
        <dbReference type="RuleBase" id="RU362106"/>
    </source>
</evidence>
<dbReference type="SMART" id="SM00650">
    <property type="entry name" value="rADc"/>
    <property type="match status" value="1"/>
</dbReference>
<comment type="catalytic activity">
    <reaction evidence="7">
        <text>adenosine(1779)/adenosine(1780) in 18S rRNA + 4 S-adenosyl-L-methionine = N(6)-dimethyladenosine(1779)/N(6)-dimethyladenosine(1780) in 18S rRNA + 4 S-adenosyl-L-homocysteine + 4 H(+)</text>
        <dbReference type="Rhea" id="RHEA:42780"/>
        <dbReference type="Rhea" id="RHEA-COMP:10234"/>
        <dbReference type="Rhea" id="RHEA-COMP:10236"/>
        <dbReference type="ChEBI" id="CHEBI:15378"/>
        <dbReference type="ChEBI" id="CHEBI:57856"/>
        <dbReference type="ChEBI" id="CHEBI:59789"/>
        <dbReference type="ChEBI" id="CHEBI:74411"/>
        <dbReference type="ChEBI" id="CHEBI:74493"/>
        <dbReference type="EC" id="2.1.1.183"/>
    </reaction>
</comment>
<dbReference type="Proteomes" id="UP000029725">
    <property type="component" value="Unassembled WGS sequence"/>
</dbReference>
<evidence type="ECO:0000256" key="12">
    <source>
        <dbReference type="SAM" id="Phobius"/>
    </source>
</evidence>
<evidence type="ECO:0000256" key="8">
    <source>
        <dbReference type="ARBA" id="ARBA00061109"/>
    </source>
</evidence>
<evidence type="ECO:0000313" key="15">
    <source>
        <dbReference type="Proteomes" id="UP000029725"/>
    </source>
</evidence>
<dbReference type="Gene3D" id="1.10.8.480">
    <property type="match status" value="1"/>
</dbReference>
<dbReference type="InterPro" id="IPR029063">
    <property type="entry name" value="SAM-dependent_MTases_sf"/>
</dbReference>
<evidence type="ECO:0000256" key="11">
    <source>
        <dbReference type="SAM" id="MobiDB-lite"/>
    </source>
</evidence>
<dbReference type="PROSITE" id="PS51689">
    <property type="entry name" value="SAM_RNA_A_N6_MT"/>
    <property type="match status" value="1"/>
</dbReference>
<dbReference type="NCBIfam" id="TIGR00755">
    <property type="entry name" value="ksgA"/>
    <property type="match status" value="1"/>
</dbReference>
<evidence type="ECO:0000256" key="1">
    <source>
        <dbReference type="ARBA" id="ARBA00002977"/>
    </source>
</evidence>
<evidence type="ECO:0000256" key="5">
    <source>
        <dbReference type="ARBA" id="ARBA00022691"/>
    </source>
</evidence>
<dbReference type="SUPFAM" id="SSF53335">
    <property type="entry name" value="S-adenosyl-L-methionine-dependent methyltransferases"/>
    <property type="match status" value="1"/>
</dbReference>
<evidence type="ECO:0000256" key="4">
    <source>
        <dbReference type="ARBA" id="ARBA00022679"/>
    </source>
</evidence>
<feature type="binding site" evidence="9">
    <location>
        <position position="64"/>
    </location>
    <ligand>
        <name>S-adenosyl-L-methionine</name>
        <dbReference type="ChEBI" id="CHEBI:59789"/>
    </ligand>
</feature>
<dbReference type="PANTHER" id="PTHR11727:SF7">
    <property type="entry name" value="DIMETHYLADENOSINE TRANSFERASE-RELATED"/>
    <property type="match status" value="1"/>
</dbReference>
<evidence type="ECO:0000256" key="6">
    <source>
        <dbReference type="ARBA" id="ARBA00022884"/>
    </source>
</evidence>
<keyword evidence="15" id="KW-1185">Reference proteome</keyword>
<dbReference type="InterPro" id="IPR001737">
    <property type="entry name" value="KsgA/Erm"/>
</dbReference>